<dbReference type="AlphaFoldDB" id="A0A443S137"/>
<name>A0A443S137_9ACAR</name>
<dbReference type="Proteomes" id="UP000288716">
    <property type="component" value="Unassembled WGS sequence"/>
</dbReference>
<evidence type="ECO:0000313" key="4">
    <source>
        <dbReference type="Proteomes" id="UP000288716"/>
    </source>
</evidence>
<dbReference type="VEuPathDB" id="VectorBase:LDEU010783"/>
<comment type="similarity">
    <text evidence="1 2">Belongs to the RNase T2 family.</text>
</comment>
<evidence type="ECO:0000313" key="3">
    <source>
        <dbReference type="EMBL" id="RWS21257.1"/>
    </source>
</evidence>
<dbReference type="Pfam" id="PF00445">
    <property type="entry name" value="Ribonuclease_T2"/>
    <property type="match status" value="1"/>
</dbReference>
<reference evidence="3 4" key="1">
    <citation type="journal article" date="2018" name="Gigascience">
        <title>Genomes of trombidid mites reveal novel predicted allergens and laterally-transferred genes associated with secondary metabolism.</title>
        <authorList>
            <person name="Dong X."/>
            <person name="Chaisiri K."/>
            <person name="Xia D."/>
            <person name="Armstrong S.D."/>
            <person name="Fang Y."/>
            <person name="Donnelly M.J."/>
            <person name="Kadowaki T."/>
            <person name="McGarry J.W."/>
            <person name="Darby A.C."/>
            <person name="Makepeace B.L."/>
        </authorList>
    </citation>
    <scope>NUCLEOTIDE SEQUENCE [LARGE SCALE GENOMIC DNA]</scope>
    <source>
        <strain evidence="3">UoL-UT</strain>
    </source>
</reference>
<dbReference type="GO" id="GO:0006401">
    <property type="term" value="P:RNA catabolic process"/>
    <property type="evidence" value="ECO:0007669"/>
    <property type="project" value="TreeGrafter"/>
</dbReference>
<dbReference type="GO" id="GO:0005576">
    <property type="term" value="C:extracellular region"/>
    <property type="evidence" value="ECO:0007669"/>
    <property type="project" value="TreeGrafter"/>
</dbReference>
<dbReference type="PANTHER" id="PTHR11240:SF22">
    <property type="entry name" value="RIBONUCLEASE T2"/>
    <property type="match status" value="1"/>
</dbReference>
<dbReference type="OrthoDB" id="435754at2759"/>
<dbReference type="PANTHER" id="PTHR11240">
    <property type="entry name" value="RIBONUCLEASE T2"/>
    <property type="match status" value="1"/>
</dbReference>
<evidence type="ECO:0000256" key="1">
    <source>
        <dbReference type="ARBA" id="ARBA00007469"/>
    </source>
</evidence>
<feature type="non-terminal residue" evidence="3">
    <location>
        <position position="1"/>
    </location>
</feature>
<gene>
    <name evidence="3" type="ORF">B4U80_11898</name>
</gene>
<dbReference type="SUPFAM" id="SSF55895">
    <property type="entry name" value="Ribonuclease Rh-like"/>
    <property type="match status" value="2"/>
</dbReference>
<keyword evidence="4" id="KW-1185">Reference proteome</keyword>
<dbReference type="EMBL" id="NCKV01013020">
    <property type="protein sequence ID" value="RWS21257.1"/>
    <property type="molecule type" value="Genomic_DNA"/>
</dbReference>
<protein>
    <submittedName>
        <fullName evidence="3">Uncharacterized protein</fullName>
    </submittedName>
</protein>
<dbReference type="GO" id="GO:0033897">
    <property type="term" value="F:ribonuclease T2 activity"/>
    <property type="evidence" value="ECO:0007669"/>
    <property type="project" value="InterPro"/>
</dbReference>
<evidence type="ECO:0000256" key="2">
    <source>
        <dbReference type="RuleBase" id="RU004328"/>
    </source>
</evidence>
<dbReference type="InterPro" id="IPR036430">
    <property type="entry name" value="RNase_T2-like_sf"/>
</dbReference>
<sequence>DDKYGRRYTWLVFEDHGKEQNYFIQVWLERHAKSYATSDTHEHYFAKHGYFFKPKGVVIFPFSVKQQKAVQKLQRLQNQIFILVLTYAPFSCAHRINSEQPKYVLEEQCNVASNIWNIHGLWAEGSQAEVIDQHRQACKNNEVARPLNQRVTSEADVGEFHQQNSLLTTTGFHNNTVYWDYQYCAHGYFLVDSKNKQRFPTAKDYFNRIRTLYENLQLDEKVREAGLIPSDTKLYNLSQFDTGVLGKYGVYVARKIIRSTGMIAGIVSVNFCYGLNFKLVNCKDKFFKDGVGSVDYIGTQITSDSLPYLVMPKKYSFFQYIVLQLKWLPKSKSLLVLELRPSSFNRFLRKRYFDRRQQHEDELNAQLQYDDRILGFVSGNEKSWAYNSKHTLLEWYHPRIKYALLLMAEMKNVATMYDYFRLGRHLYDKLEMRGWLDATRNSEVVKDDDIYDRIEAYMGGELQEVILTCKNDMLSHILVCFSKDDLRWIPCTETEVPGKGLDYNYQRCGKSFNI</sequence>
<dbReference type="GO" id="GO:0003723">
    <property type="term" value="F:RNA binding"/>
    <property type="evidence" value="ECO:0007669"/>
    <property type="project" value="InterPro"/>
</dbReference>
<proteinExistence type="inferred from homology"/>
<dbReference type="InterPro" id="IPR001568">
    <property type="entry name" value="RNase_T2-like"/>
</dbReference>
<organism evidence="3 4">
    <name type="scientific">Leptotrombidium deliense</name>
    <dbReference type="NCBI Taxonomy" id="299467"/>
    <lineage>
        <taxon>Eukaryota</taxon>
        <taxon>Metazoa</taxon>
        <taxon>Ecdysozoa</taxon>
        <taxon>Arthropoda</taxon>
        <taxon>Chelicerata</taxon>
        <taxon>Arachnida</taxon>
        <taxon>Acari</taxon>
        <taxon>Acariformes</taxon>
        <taxon>Trombidiformes</taxon>
        <taxon>Prostigmata</taxon>
        <taxon>Anystina</taxon>
        <taxon>Parasitengona</taxon>
        <taxon>Trombiculoidea</taxon>
        <taxon>Trombiculidae</taxon>
        <taxon>Leptotrombidium</taxon>
    </lineage>
</organism>
<comment type="caution">
    <text evidence="3">The sequence shown here is derived from an EMBL/GenBank/DDBJ whole genome shotgun (WGS) entry which is preliminary data.</text>
</comment>
<accession>A0A443S137</accession>
<dbReference type="Gene3D" id="3.90.730.10">
    <property type="entry name" value="Ribonuclease T2-like"/>
    <property type="match status" value="2"/>
</dbReference>